<protein>
    <submittedName>
        <fullName evidence="4">Phosphatidylserine synthase</fullName>
        <ecNumber evidence="4">2.7.8.8</ecNumber>
    </submittedName>
</protein>
<keyword evidence="3" id="KW-0472">Membrane</keyword>
<keyword evidence="1 2" id="KW-0808">Transferase</keyword>
<evidence type="ECO:0000313" key="4">
    <source>
        <dbReference type="EMBL" id="CDM64815.1"/>
    </source>
</evidence>
<reference evidence="4 5" key="1">
    <citation type="submission" date="2013-12" db="EMBL/GenBank/DDBJ databases">
        <authorList>
            <person name="Stott M."/>
        </authorList>
    </citation>
    <scope>NUCLEOTIDE SEQUENCE [LARGE SCALE GENOMIC DNA]</scope>
    <source>
        <strain evidence="4 5">K22</strain>
    </source>
</reference>
<proteinExistence type="inferred from homology"/>
<keyword evidence="5" id="KW-1185">Reference proteome</keyword>
<gene>
    <name evidence="4" type="ORF">PYK22_00810</name>
</gene>
<dbReference type="GO" id="GO:0016020">
    <property type="term" value="C:membrane"/>
    <property type="evidence" value="ECO:0007669"/>
    <property type="project" value="InterPro"/>
</dbReference>
<dbReference type="InterPro" id="IPR000462">
    <property type="entry name" value="CDP-OH_P_trans"/>
</dbReference>
<organism evidence="4 5">
    <name type="scientific">Pyrinomonas methylaliphatogenes</name>
    <dbReference type="NCBI Taxonomy" id="454194"/>
    <lineage>
        <taxon>Bacteria</taxon>
        <taxon>Pseudomonadati</taxon>
        <taxon>Acidobacteriota</taxon>
        <taxon>Blastocatellia</taxon>
        <taxon>Blastocatellales</taxon>
        <taxon>Pyrinomonadaceae</taxon>
        <taxon>Pyrinomonas</taxon>
    </lineage>
</organism>
<keyword evidence="3" id="KW-0812">Transmembrane</keyword>
<evidence type="ECO:0000256" key="1">
    <source>
        <dbReference type="ARBA" id="ARBA00022679"/>
    </source>
</evidence>
<dbReference type="GO" id="GO:0003882">
    <property type="term" value="F:CDP-diacylglycerol-serine O-phosphatidyltransferase activity"/>
    <property type="evidence" value="ECO:0007669"/>
    <property type="project" value="UniProtKB-EC"/>
</dbReference>
<dbReference type="OrthoDB" id="9777147at2"/>
<evidence type="ECO:0000256" key="3">
    <source>
        <dbReference type="SAM" id="Phobius"/>
    </source>
</evidence>
<reference evidence="4 5" key="2">
    <citation type="submission" date="2015-01" db="EMBL/GenBank/DDBJ databases">
        <title>Complete genome sequence of Pyrinomonas methylaliphatogenes type strain K22T.</title>
        <authorList>
            <person name="Lee K.C.Y."/>
            <person name="Power J.F."/>
            <person name="Dunfield P.F."/>
            <person name="Morgan X.C."/>
            <person name="Huttenhower C."/>
            <person name="Stott M.B."/>
        </authorList>
    </citation>
    <scope>NUCLEOTIDE SEQUENCE [LARGE SCALE GENOMIC DNA]</scope>
    <source>
        <strain evidence="4 5">K22</strain>
    </source>
</reference>
<dbReference type="AlphaFoldDB" id="A0A0B6WXC3"/>
<sequence length="286" mass="31104">MSEERRGLRKGLYLIPSIFTAANIWLGYFAVINSLRGFRAIGEGGEELRRAVEQFDNAARAIGWAVLFDALDGRIARMTRTTTQIGIQLDSMADVLTFGIAPAVLAYTWGYGAAFAEGSDGYKWGWFFSFIYLVCGAFRLARFNVQAMRAGEGRPDRRSFVGLPIPAAAGVIAALVHFTPSPFVVYEPESARTLGWLLMGLLAALAGLMVSTIRYPSFKGAGVRRLSARVLILTLAAASALIWFYSRYILLGAALGYALWGVSARLASGLRRRVGGERVAARGESD</sequence>
<feature type="transmembrane region" description="Helical" evidence="3">
    <location>
        <begin position="12"/>
        <end position="31"/>
    </location>
</feature>
<dbReference type="Gene3D" id="1.20.120.1760">
    <property type="match status" value="1"/>
</dbReference>
<evidence type="ECO:0000313" key="5">
    <source>
        <dbReference type="Proteomes" id="UP000031518"/>
    </source>
</evidence>
<comment type="similarity">
    <text evidence="2">Belongs to the CDP-alcohol phosphatidyltransferase class-I family.</text>
</comment>
<feature type="transmembrane region" description="Helical" evidence="3">
    <location>
        <begin position="161"/>
        <end position="179"/>
    </location>
</feature>
<feature type="transmembrane region" description="Helical" evidence="3">
    <location>
        <begin position="124"/>
        <end position="141"/>
    </location>
</feature>
<dbReference type="PROSITE" id="PS00379">
    <property type="entry name" value="CDP_ALCOHOL_P_TRANSF"/>
    <property type="match status" value="1"/>
</dbReference>
<dbReference type="GO" id="GO:0008654">
    <property type="term" value="P:phospholipid biosynthetic process"/>
    <property type="evidence" value="ECO:0007669"/>
    <property type="project" value="InterPro"/>
</dbReference>
<dbReference type="Pfam" id="PF01066">
    <property type="entry name" value="CDP-OH_P_transf"/>
    <property type="match status" value="1"/>
</dbReference>
<accession>A0A0B6WXC3</accession>
<dbReference type="EMBL" id="CBXV010000003">
    <property type="protein sequence ID" value="CDM64815.1"/>
    <property type="molecule type" value="Genomic_DNA"/>
</dbReference>
<dbReference type="STRING" id="454194.PYK22_00810"/>
<feature type="transmembrane region" description="Helical" evidence="3">
    <location>
        <begin position="250"/>
        <end position="268"/>
    </location>
</feature>
<dbReference type="Proteomes" id="UP000031518">
    <property type="component" value="Unassembled WGS sequence"/>
</dbReference>
<dbReference type="EC" id="2.7.8.8" evidence="4"/>
<feature type="transmembrane region" description="Helical" evidence="3">
    <location>
        <begin position="226"/>
        <end position="244"/>
    </location>
</feature>
<dbReference type="InterPro" id="IPR048254">
    <property type="entry name" value="CDP_ALCOHOL_P_TRANSF_CS"/>
</dbReference>
<dbReference type="RefSeq" id="WP_041974712.1">
    <property type="nucleotide sequence ID" value="NZ_CBXV010000003.1"/>
</dbReference>
<feature type="transmembrane region" description="Helical" evidence="3">
    <location>
        <begin position="194"/>
        <end position="214"/>
    </location>
</feature>
<keyword evidence="3" id="KW-1133">Transmembrane helix</keyword>
<feature type="transmembrane region" description="Helical" evidence="3">
    <location>
        <begin position="95"/>
        <end position="112"/>
    </location>
</feature>
<name>A0A0B6WXC3_9BACT</name>
<evidence type="ECO:0000256" key="2">
    <source>
        <dbReference type="RuleBase" id="RU003750"/>
    </source>
</evidence>
<dbReference type="InterPro" id="IPR043130">
    <property type="entry name" value="CDP-OH_PTrfase_TM_dom"/>
</dbReference>